<dbReference type="EMBL" id="AMRA01000051">
    <property type="protein sequence ID" value="EKF23994.1"/>
    <property type="molecule type" value="Genomic_DNA"/>
</dbReference>
<gene>
    <name evidence="2" type="ORF">C731_2014</name>
</gene>
<sequence>MLVIDFATGATVQPSGTAEVRWTDSDTGNPGMRRPAGACGSAPRPS</sequence>
<name>K5BJZ9_MYCHD</name>
<protein>
    <submittedName>
        <fullName evidence="2">Uncharacterized protein</fullName>
    </submittedName>
</protein>
<reference evidence="2 3" key="1">
    <citation type="journal article" date="2012" name="J. Bacteriol.">
        <title>Genome sequence of Mycobacterium hassiacum DSM 44199, a rare source of heat-stable mycobacterial proteins.</title>
        <authorList>
            <person name="Tiago I."/>
            <person name="Maranha A."/>
            <person name="Mendes V."/>
            <person name="Alarico S."/>
            <person name="Moynihan P.J."/>
            <person name="Clarke A.J."/>
            <person name="Macedo-Ribeiro S."/>
            <person name="Pereira P.J."/>
            <person name="Empadinhas N."/>
        </authorList>
    </citation>
    <scope>NUCLEOTIDE SEQUENCE [LARGE SCALE GENOMIC DNA]</scope>
    <source>
        <strain evidence="3">DSM 44199 / CIP 105218 / JCM 12690 / 3849</strain>
    </source>
</reference>
<comment type="caution">
    <text evidence="2">The sequence shown here is derived from an EMBL/GenBank/DDBJ whole genome shotgun (WGS) entry which is preliminary data.</text>
</comment>
<evidence type="ECO:0000256" key="1">
    <source>
        <dbReference type="SAM" id="MobiDB-lite"/>
    </source>
</evidence>
<dbReference type="Proteomes" id="UP000006265">
    <property type="component" value="Unassembled WGS sequence"/>
</dbReference>
<proteinExistence type="predicted"/>
<evidence type="ECO:0000313" key="2">
    <source>
        <dbReference type="EMBL" id="EKF23994.1"/>
    </source>
</evidence>
<organism evidence="2 3">
    <name type="scientific">Mycolicibacterium hassiacum (strain DSM 44199 / CIP 105218 / JCM 12690 / 3849)</name>
    <name type="common">Mycobacterium hassiacum</name>
    <dbReference type="NCBI Taxonomy" id="1122247"/>
    <lineage>
        <taxon>Bacteria</taxon>
        <taxon>Bacillati</taxon>
        <taxon>Actinomycetota</taxon>
        <taxon>Actinomycetes</taxon>
        <taxon>Mycobacteriales</taxon>
        <taxon>Mycobacteriaceae</taxon>
        <taxon>Mycolicibacterium</taxon>
    </lineage>
</organism>
<keyword evidence="3" id="KW-1185">Reference proteome</keyword>
<feature type="region of interest" description="Disordered" evidence="1">
    <location>
        <begin position="20"/>
        <end position="46"/>
    </location>
</feature>
<evidence type="ECO:0000313" key="3">
    <source>
        <dbReference type="Proteomes" id="UP000006265"/>
    </source>
</evidence>
<dbReference type="AlphaFoldDB" id="K5BJZ9"/>
<accession>K5BJZ9</accession>